<dbReference type="InterPro" id="IPR036397">
    <property type="entry name" value="RNaseH_sf"/>
</dbReference>
<dbReference type="PANTHER" id="PTHR38681">
    <property type="entry name" value="RETROVIRUS-RELATED POL POLYPROTEIN FROM TRANSPOSON 412-LIKE PROTEIN-RELATED"/>
    <property type="match status" value="1"/>
</dbReference>
<proteinExistence type="predicted"/>
<gene>
    <name evidence="1" type="ORF">WN55_11414</name>
</gene>
<organism evidence="1 2">
    <name type="scientific">Dufourea novaeangliae</name>
    <name type="common">Sweat bee</name>
    <dbReference type="NCBI Taxonomy" id="178035"/>
    <lineage>
        <taxon>Eukaryota</taxon>
        <taxon>Metazoa</taxon>
        <taxon>Ecdysozoa</taxon>
        <taxon>Arthropoda</taxon>
        <taxon>Hexapoda</taxon>
        <taxon>Insecta</taxon>
        <taxon>Pterygota</taxon>
        <taxon>Neoptera</taxon>
        <taxon>Endopterygota</taxon>
        <taxon>Hymenoptera</taxon>
        <taxon>Apocrita</taxon>
        <taxon>Aculeata</taxon>
        <taxon>Apoidea</taxon>
        <taxon>Anthophila</taxon>
        <taxon>Halictidae</taxon>
        <taxon>Rophitinae</taxon>
        <taxon>Dufourea</taxon>
    </lineage>
</organism>
<dbReference type="EMBL" id="KQ434863">
    <property type="protein sequence ID" value="KZC08951.1"/>
    <property type="molecule type" value="Genomic_DNA"/>
</dbReference>
<dbReference type="OrthoDB" id="422540at2759"/>
<dbReference type="PANTHER" id="PTHR38681:SF1">
    <property type="entry name" value="RETROVIRUS-RELATED POL POLYPROTEIN FROM TRANSPOSON 412-LIKE PROTEIN"/>
    <property type="match status" value="1"/>
</dbReference>
<evidence type="ECO:0000313" key="1">
    <source>
        <dbReference type="EMBL" id="KZC08951.1"/>
    </source>
</evidence>
<dbReference type="AlphaFoldDB" id="A0A154PAT9"/>
<protein>
    <submittedName>
        <fullName evidence="1">Uncharacterized protein</fullName>
    </submittedName>
</protein>
<dbReference type="STRING" id="178035.A0A154PAT9"/>
<name>A0A154PAT9_DUFNO</name>
<evidence type="ECO:0000313" key="2">
    <source>
        <dbReference type="Proteomes" id="UP000076502"/>
    </source>
</evidence>
<dbReference type="Proteomes" id="UP000076502">
    <property type="component" value="Unassembled WGS sequence"/>
</dbReference>
<accession>A0A154PAT9</accession>
<dbReference type="GO" id="GO:0003676">
    <property type="term" value="F:nucleic acid binding"/>
    <property type="evidence" value="ECO:0007669"/>
    <property type="project" value="InterPro"/>
</dbReference>
<sequence length="215" mass="24761">MVERLHRQLKAAIKCHDTSNWVEVLPIAPLGIRMAIKEDLNATAAEMVYGTGIHLPAEFFLSSNEVASSDFVTRLRRRVDDMKPQQVTRHGARKPFIFKELWSSPHVFLRHDAIRGPSQLPYDGPFEVVERGDKSFVIRIKDRKVRVSIDRLKPAFVIADDLERPENSEEIAREVVVEAETRTPQNDDTQARRTPFTTRAGRRIRFPERFQAGFD</sequence>
<reference evidence="1 2" key="1">
    <citation type="submission" date="2015-07" db="EMBL/GenBank/DDBJ databases">
        <title>The genome of Dufourea novaeangliae.</title>
        <authorList>
            <person name="Pan H."/>
            <person name="Kapheim K."/>
        </authorList>
    </citation>
    <scope>NUCLEOTIDE SEQUENCE [LARGE SCALE GENOMIC DNA]</scope>
    <source>
        <strain evidence="1">0120121106</strain>
        <tissue evidence="1">Whole body</tissue>
    </source>
</reference>
<keyword evidence="2" id="KW-1185">Reference proteome</keyword>
<dbReference type="Gene3D" id="3.30.420.10">
    <property type="entry name" value="Ribonuclease H-like superfamily/Ribonuclease H"/>
    <property type="match status" value="1"/>
</dbReference>